<dbReference type="EMBL" id="QNUK01000671">
    <property type="protein sequence ID" value="KAF5890569.1"/>
    <property type="molecule type" value="Genomic_DNA"/>
</dbReference>
<comment type="subcellular location">
    <subcellularLocation>
        <location evidence="1">Membrane</location>
    </subcellularLocation>
</comment>
<evidence type="ECO:0000313" key="6">
    <source>
        <dbReference type="Proteomes" id="UP000727407"/>
    </source>
</evidence>
<keyword evidence="2" id="KW-0472">Membrane</keyword>
<feature type="non-terminal residue" evidence="5">
    <location>
        <position position="60"/>
    </location>
</feature>
<gene>
    <name evidence="5" type="ORF">DAT39_019732</name>
</gene>
<organism evidence="5 6">
    <name type="scientific">Clarias magur</name>
    <name type="common">Asian catfish</name>
    <name type="synonym">Macropteronotus magur</name>
    <dbReference type="NCBI Taxonomy" id="1594786"/>
    <lineage>
        <taxon>Eukaryota</taxon>
        <taxon>Metazoa</taxon>
        <taxon>Chordata</taxon>
        <taxon>Craniata</taxon>
        <taxon>Vertebrata</taxon>
        <taxon>Euteleostomi</taxon>
        <taxon>Actinopterygii</taxon>
        <taxon>Neopterygii</taxon>
        <taxon>Teleostei</taxon>
        <taxon>Ostariophysi</taxon>
        <taxon>Siluriformes</taxon>
        <taxon>Clariidae</taxon>
        <taxon>Clarias</taxon>
    </lineage>
</organism>
<dbReference type="Proteomes" id="UP000727407">
    <property type="component" value="Unassembled WGS sequence"/>
</dbReference>
<dbReference type="Pfam" id="PF00028">
    <property type="entry name" value="Cadherin"/>
    <property type="match status" value="1"/>
</dbReference>
<sequence length="60" mass="6594">LYQMSIPESAPIGCVVGHVEAQDQDLGLNAEMLYRLIDGRDVFDISAHSTNTYGIITVKQ</sequence>
<evidence type="ECO:0000313" key="5">
    <source>
        <dbReference type="EMBL" id="KAF5890569.1"/>
    </source>
</evidence>
<dbReference type="SUPFAM" id="SSF49313">
    <property type="entry name" value="Cadherin-like"/>
    <property type="match status" value="1"/>
</dbReference>
<evidence type="ECO:0000256" key="1">
    <source>
        <dbReference type="ARBA" id="ARBA00004370"/>
    </source>
</evidence>
<keyword evidence="3" id="KW-0106">Calcium</keyword>
<comment type="caution">
    <text evidence="5">The sequence shown here is derived from an EMBL/GenBank/DDBJ whole genome shotgun (WGS) entry which is preliminary data.</text>
</comment>
<dbReference type="InterPro" id="IPR015919">
    <property type="entry name" value="Cadherin-like_sf"/>
</dbReference>
<feature type="non-terminal residue" evidence="5">
    <location>
        <position position="1"/>
    </location>
</feature>
<dbReference type="AlphaFoldDB" id="A0A8J4THD8"/>
<name>A0A8J4THD8_CLAMG</name>
<evidence type="ECO:0000259" key="4">
    <source>
        <dbReference type="PROSITE" id="PS50268"/>
    </source>
</evidence>
<accession>A0A8J4THD8</accession>
<keyword evidence="6" id="KW-1185">Reference proteome</keyword>
<dbReference type="GO" id="GO:0005509">
    <property type="term" value="F:calcium ion binding"/>
    <property type="evidence" value="ECO:0007669"/>
    <property type="project" value="UniProtKB-UniRule"/>
</dbReference>
<reference evidence="5" key="1">
    <citation type="submission" date="2020-07" db="EMBL/GenBank/DDBJ databases">
        <title>Clarias magur genome sequencing, assembly and annotation.</title>
        <authorList>
            <person name="Kushwaha B."/>
            <person name="Kumar R."/>
            <person name="Das P."/>
            <person name="Joshi C.G."/>
            <person name="Kumar D."/>
            <person name="Nagpure N.S."/>
            <person name="Pandey M."/>
            <person name="Agarwal S."/>
            <person name="Srivastava S."/>
            <person name="Singh M."/>
            <person name="Sahoo L."/>
            <person name="Jayasankar P."/>
            <person name="Meher P.K."/>
            <person name="Koringa P.G."/>
            <person name="Iquebal M.A."/>
            <person name="Das S.P."/>
            <person name="Bit A."/>
            <person name="Patnaik S."/>
            <person name="Patel N."/>
            <person name="Shah T.M."/>
            <person name="Hinsu A."/>
            <person name="Jena J.K."/>
        </authorList>
    </citation>
    <scope>NUCLEOTIDE SEQUENCE</scope>
    <source>
        <strain evidence="5">CIFAMagur01</strain>
        <tissue evidence="5">Testis</tissue>
    </source>
</reference>
<dbReference type="CDD" id="cd11304">
    <property type="entry name" value="Cadherin_repeat"/>
    <property type="match status" value="1"/>
</dbReference>
<dbReference type="PROSITE" id="PS50268">
    <property type="entry name" value="CADHERIN_2"/>
    <property type="match status" value="1"/>
</dbReference>
<evidence type="ECO:0000256" key="2">
    <source>
        <dbReference type="ARBA" id="ARBA00023136"/>
    </source>
</evidence>
<dbReference type="Gene3D" id="2.60.40.60">
    <property type="entry name" value="Cadherins"/>
    <property type="match status" value="1"/>
</dbReference>
<feature type="domain" description="Cadherin" evidence="4">
    <location>
        <begin position="2"/>
        <end position="58"/>
    </location>
</feature>
<evidence type="ECO:0000256" key="3">
    <source>
        <dbReference type="PROSITE-ProRule" id="PRU00043"/>
    </source>
</evidence>
<proteinExistence type="predicted"/>
<dbReference type="GO" id="GO:0007156">
    <property type="term" value="P:homophilic cell adhesion via plasma membrane adhesion molecules"/>
    <property type="evidence" value="ECO:0007669"/>
    <property type="project" value="InterPro"/>
</dbReference>
<protein>
    <submittedName>
        <fullName evidence="5">Cadherin-20</fullName>
    </submittedName>
</protein>
<dbReference type="GO" id="GO:0016020">
    <property type="term" value="C:membrane"/>
    <property type="evidence" value="ECO:0007669"/>
    <property type="project" value="UniProtKB-SubCell"/>
</dbReference>
<dbReference type="InterPro" id="IPR002126">
    <property type="entry name" value="Cadherin-like_dom"/>
</dbReference>
<dbReference type="OrthoDB" id="6252479at2759"/>